<dbReference type="AlphaFoldDB" id="E3MQ76"/>
<reference evidence="1" key="1">
    <citation type="submission" date="2007-07" db="EMBL/GenBank/DDBJ databases">
        <title>PCAP assembly of the Caenorhabditis remanei genome.</title>
        <authorList>
            <consortium name="The Caenorhabditis remanei Sequencing Consortium"/>
            <person name="Wilson R.K."/>
        </authorList>
    </citation>
    <scope>NUCLEOTIDE SEQUENCE [LARGE SCALE GENOMIC DNA]</scope>
    <source>
        <strain evidence="1">PB4641</strain>
    </source>
</reference>
<evidence type="ECO:0000313" key="1">
    <source>
        <dbReference type="EMBL" id="EFP06896.1"/>
    </source>
</evidence>
<evidence type="ECO:0000313" key="2">
    <source>
        <dbReference type="Proteomes" id="UP000008281"/>
    </source>
</evidence>
<dbReference type="EMBL" id="DS268465">
    <property type="protein sequence ID" value="EFP06896.1"/>
    <property type="molecule type" value="Genomic_DNA"/>
</dbReference>
<protein>
    <submittedName>
        <fullName evidence="1">Uncharacterized protein</fullName>
    </submittedName>
</protein>
<dbReference type="Proteomes" id="UP000008281">
    <property type="component" value="Unassembled WGS sequence"/>
</dbReference>
<keyword evidence="2" id="KW-1185">Reference proteome</keyword>
<accession>E3MQ76</accession>
<gene>
    <name evidence="1" type="ORF">CRE_11178</name>
</gene>
<proteinExistence type="predicted"/>
<organism evidence="2">
    <name type="scientific">Caenorhabditis remanei</name>
    <name type="common">Caenorhabditis vulgaris</name>
    <dbReference type="NCBI Taxonomy" id="31234"/>
    <lineage>
        <taxon>Eukaryota</taxon>
        <taxon>Metazoa</taxon>
        <taxon>Ecdysozoa</taxon>
        <taxon>Nematoda</taxon>
        <taxon>Chromadorea</taxon>
        <taxon>Rhabditida</taxon>
        <taxon>Rhabditina</taxon>
        <taxon>Rhabditomorpha</taxon>
        <taxon>Rhabditoidea</taxon>
        <taxon>Rhabditidae</taxon>
        <taxon>Peloderinae</taxon>
        <taxon>Caenorhabditis</taxon>
    </lineage>
</organism>
<name>E3MQ76_CAERE</name>
<sequence length="276" mass="32458">MTILTAMQMKYSPDPQSPYQLLLEASRSEDPSFYLENLKNSIRSSPQQDGGEVTVDQVREYVDIKQWVWMEKQEVEAKRNYYSDEHFSFKTKLAILYACFIFGAICCHLVYNLYLGQEIPIIIRGAFIVIMVCIPIVIIKRLTVPGINFFWLLINPLFYRYYLMKVPELKQRKLELIDCYQYQVLPMRAQIPANRYRHDVLTMVSVGEWLFLAFFRFCYSICRLSYNWSNTEIRAVESFDAGISGIEALCLSVWLIYFWHSSKLARRPAEHTKVGV</sequence>
<dbReference type="HOGENOM" id="CLU_1027585_0_0_1"/>